<keyword evidence="2" id="KW-0812">Transmembrane</keyword>
<keyword evidence="1 4" id="KW-0378">Hydrolase</keyword>
<dbReference type="Gene3D" id="3.40.50.1820">
    <property type="entry name" value="alpha/beta hydrolase"/>
    <property type="match status" value="1"/>
</dbReference>
<name>A0A5N6GC73_ASPFL</name>
<dbReference type="PANTHER" id="PTHR48070">
    <property type="entry name" value="ESTERASE OVCA2"/>
    <property type="match status" value="1"/>
</dbReference>
<dbReference type="InterPro" id="IPR050593">
    <property type="entry name" value="LovG"/>
</dbReference>
<dbReference type="GO" id="GO:0016787">
    <property type="term" value="F:hydrolase activity"/>
    <property type="evidence" value="ECO:0007669"/>
    <property type="project" value="UniProtKB-KW"/>
</dbReference>
<dbReference type="AlphaFoldDB" id="A0A5N6GC73"/>
<organism evidence="4">
    <name type="scientific">Aspergillus flavus</name>
    <dbReference type="NCBI Taxonomy" id="5059"/>
    <lineage>
        <taxon>Eukaryota</taxon>
        <taxon>Fungi</taxon>
        <taxon>Dikarya</taxon>
        <taxon>Ascomycota</taxon>
        <taxon>Pezizomycotina</taxon>
        <taxon>Eurotiomycetes</taxon>
        <taxon>Eurotiomycetidae</taxon>
        <taxon>Eurotiales</taxon>
        <taxon>Aspergillaceae</taxon>
        <taxon>Aspergillus</taxon>
        <taxon>Aspergillus subgen. Circumdati</taxon>
    </lineage>
</organism>
<dbReference type="SUPFAM" id="SSF53474">
    <property type="entry name" value="alpha/beta-Hydrolases"/>
    <property type="match status" value="1"/>
</dbReference>
<proteinExistence type="predicted"/>
<dbReference type="InterPro" id="IPR005645">
    <property type="entry name" value="FSH-like_dom"/>
</dbReference>
<keyword evidence="2" id="KW-0472">Membrane</keyword>
<dbReference type="InterPro" id="IPR029058">
    <property type="entry name" value="AB_hydrolase_fold"/>
</dbReference>
<dbReference type="PANTHER" id="PTHR48070:SF6">
    <property type="entry name" value="ESTERASE OVCA2"/>
    <property type="match status" value="1"/>
</dbReference>
<gene>
    <name evidence="4" type="ORF">BDV35DRAFT_386177</name>
</gene>
<dbReference type="GO" id="GO:0019748">
    <property type="term" value="P:secondary metabolic process"/>
    <property type="evidence" value="ECO:0007669"/>
    <property type="project" value="TreeGrafter"/>
</dbReference>
<dbReference type="EMBL" id="ML734804">
    <property type="protein sequence ID" value="KAB8239996.1"/>
    <property type="molecule type" value="Genomic_DNA"/>
</dbReference>
<dbReference type="VEuPathDB" id="FungiDB:F9C07_11817"/>
<sequence length="254" mass="28728">MKRVDIYFEPFGPPRQGEQSSSTCNPTRILMLHGHGQSGRFFYYKTTPLVESIKQNTIHCGQSEDSGDIELYYPNGTLQASEAQDADVWAWGYGDYEEGCIFGLEMSIKKVMDILDKHGPFVGIVGFSTGAAIAAIVASLMERQKQSKRARSTFPSTMQRSHPPFRFAICFSGFKLGHPNYQALYEPKLRTPMLHFIAELDTMIPRALTEQLVQQCFHCQVKYFMGTHYVPRNSQSVTSASHFMLMQLGWSRSA</sequence>
<dbReference type="VEuPathDB" id="FungiDB:AFLA_010326"/>
<feature type="domain" description="Serine hydrolase" evidence="3">
    <location>
        <begin position="25"/>
        <end position="238"/>
    </location>
</feature>
<dbReference type="Proteomes" id="UP000325434">
    <property type="component" value="Unassembled WGS sequence"/>
</dbReference>
<accession>A0A5N6GC73</accession>
<evidence type="ECO:0000256" key="2">
    <source>
        <dbReference type="SAM" id="Phobius"/>
    </source>
</evidence>
<dbReference type="Pfam" id="PF03959">
    <property type="entry name" value="FSH1"/>
    <property type="match status" value="1"/>
</dbReference>
<keyword evidence="2" id="KW-1133">Transmembrane helix</keyword>
<protein>
    <submittedName>
        <fullName evidence="4">Serine hydrolase FSH</fullName>
    </submittedName>
</protein>
<evidence type="ECO:0000259" key="3">
    <source>
        <dbReference type="Pfam" id="PF03959"/>
    </source>
</evidence>
<evidence type="ECO:0000256" key="1">
    <source>
        <dbReference type="ARBA" id="ARBA00022801"/>
    </source>
</evidence>
<reference evidence="4" key="1">
    <citation type="submission" date="2019-04" db="EMBL/GenBank/DDBJ databases">
        <title>Friends and foes A comparative genomics study of 23 Aspergillus species from section Flavi.</title>
        <authorList>
            <consortium name="DOE Joint Genome Institute"/>
            <person name="Kjaerbolling I."/>
            <person name="Vesth T."/>
            <person name="Frisvad J.C."/>
            <person name="Nybo J.L."/>
            <person name="Theobald S."/>
            <person name="Kildgaard S."/>
            <person name="Isbrandt T."/>
            <person name="Kuo A."/>
            <person name="Sato A."/>
            <person name="Lyhne E.K."/>
            <person name="Kogle M.E."/>
            <person name="Wiebenga A."/>
            <person name="Kun R.S."/>
            <person name="Lubbers R.J."/>
            <person name="Makela M.R."/>
            <person name="Barry K."/>
            <person name="Chovatia M."/>
            <person name="Clum A."/>
            <person name="Daum C."/>
            <person name="Haridas S."/>
            <person name="He G."/>
            <person name="LaButti K."/>
            <person name="Lipzen A."/>
            <person name="Mondo S."/>
            <person name="Riley R."/>
            <person name="Salamov A."/>
            <person name="Simmons B.A."/>
            <person name="Magnuson J.K."/>
            <person name="Henrissat B."/>
            <person name="Mortensen U.H."/>
            <person name="Larsen T.O."/>
            <person name="Devries R.P."/>
            <person name="Grigoriev I.V."/>
            <person name="Machida M."/>
            <person name="Baker S.E."/>
            <person name="Andersen M.R."/>
        </authorList>
    </citation>
    <scope>NUCLEOTIDE SEQUENCE [LARGE SCALE GENOMIC DNA]</scope>
    <source>
        <strain evidence="4">CBS 121.62</strain>
    </source>
</reference>
<dbReference type="GO" id="GO:0005737">
    <property type="term" value="C:cytoplasm"/>
    <property type="evidence" value="ECO:0007669"/>
    <property type="project" value="TreeGrafter"/>
</dbReference>
<dbReference type="GO" id="GO:0005634">
    <property type="term" value="C:nucleus"/>
    <property type="evidence" value="ECO:0007669"/>
    <property type="project" value="TreeGrafter"/>
</dbReference>
<evidence type="ECO:0000313" key="4">
    <source>
        <dbReference type="EMBL" id="KAB8239996.1"/>
    </source>
</evidence>
<feature type="transmembrane region" description="Helical" evidence="2">
    <location>
        <begin position="121"/>
        <end position="141"/>
    </location>
</feature>